<keyword evidence="6" id="KW-0460">Magnesium</keyword>
<reference evidence="15" key="1">
    <citation type="submission" date="2017-03" db="EMBL/GenBank/DDBJ databases">
        <authorList>
            <person name="Sharma R."/>
            <person name="Thines M."/>
        </authorList>
    </citation>
    <scope>NUCLEOTIDE SEQUENCE [LARGE SCALE GENOMIC DNA]</scope>
</reference>
<evidence type="ECO:0000256" key="4">
    <source>
        <dbReference type="ARBA" id="ARBA00022750"/>
    </source>
</evidence>
<name>A0A1W5DE35_9LECA</name>
<keyword evidence="9" id="KW-0808">Transferase</keyword>
<keyword evidence="2" id="KW-0645">Protease</keyword>
<dbReference type="GO" id="GO:0006508">
    <property type="term" value="P:proteolysis"/>
    <property type="evidence" value="ECO:0007669"/>
    <property type="project" value="UniProtKB-KW"/>
</dbReference>
<dbReference type="Proteomes" id="UP000192927">
    <property type="component" value="Unassembled WGS sequence"/>
</dbReference>
<dbReference type="GO" id="GO:0003887">
    <property type="term" value="F:DNA-directed DNA polymerase activity"/>
    <property type="evidence" value="ECO:0007669"/>
    <property type="project" value="UniProtKB-KW"/>
</dbReference>
<dbReference type="PROSITE" id="PS50013">
    <property type="entry name" value="CHROMO_2"/>
    <property type="match status" value="1"/>
</dbReference>
<evidence type="ECO:0000256" key="9">
    <source>
        <dbReference type="ARBA" id="ARBA00022932"/>
    </source>
</evidence>
<evidence type="ECO:0000259" key="13">
    <source>
        <dbReference type="PROSITE" id="PS50013"/>
    </source>
</evidence>
<feature type="compositionally biased region" description="Basic and acidic residues" evidence="12">
    <location>
        <begin position="438"/>
        <end position="451"/>
    </location>
</feature>
<feature type="region of interest" description="Disordered" evidence="12">
    <location>
        <begin position="438"/>
        <end position="460"/>
    </location>
</feature>
<dbReference type="GO" id="GO:0015074">
    <property type="term" value="P:DNA integration"/>
    <property type="evidence" value="ECO:0007669"/>
    <property type="project" value="UniProtKB-KW"/>
</dbReference>
<dbReference type="FunFam" id="1.10.340.70:FF:000001">
    <property type="entry name" value="Retrovirus-related Pol polyprotein from transposon gypsy-like Protein"/>
    <property type="match status" value="1"/>
</dbReference>
<dbReference type="SMART" id="SM00298">
    <property type="entry name" value="CHROMO"/>
    <property type="match status" value="1"/>
</dbReference>
<dbReference type="PANTHER" id="PTHR37984">
    <property type="entry name" value="PROTEIN CBG26694"/>
    <property type="match status" value="1"/>
</dbReference>
<dbReference type="GO" id="GO:0006338">
    <property type="term" value="P:chromatin remodeling"/>
    <property type="evidence" value="ECO:0007669"/>
    <property type="project" value="UniProtKB-ARBA"/>
</dbReference>
<keyword evidence="9" id="KW-0548">Nucleotidyltransferase</keyword>
<proteinExistence type="predicted"/>
<keyword evidence="8" id="KW-0695">RNA-directed DNA polymerase</keyword>
<dbReference type="InterPro" id="IPR050951">
    <property type="entry name" value="Retrovirus_Pol_polyprotein"/>
</dbReference>
<evidence type="ECO:0000256" key="3">
    <source>
        <dbReference type="ARBA" id="ARBA00022723"/>
    </source>
</evidence>
<evidence type="ECO:0000256" key="12">
    <source>
        <dbReference type="SAM" id="MobiDB-lite"/>
    </source>
</evidence>
<sequence>MPALQTRNVAGEQLNLVAGTVGCKQLVPRVMVRDLATHEIVIDSPSQILIDMICTIQSTDAFVLGKRKAANVPAKRKAKTGKLSPWRFDSKGLLFYGEQVYVPEEESIRAELLKRHHDDVLAGHFGVERTLELVGRKYYWTGISQDVKDYVASCDICQQVKVPRHCPYGSLTSLPQPEGPWQQIAMDFITGLPPSKHKGIVYDAILVVIDCYTKMARYIPTIKTITAVDLAELFFEEIICCSPFYALYGYHPQVQFHIGDNARKEEVPAAKEQVKHVHDICEALEQRYQNVVKMQAKYYDAKHKPQTYNVGDLVMLSMKNLHLKRPSRKMSHKFIGPFRIKDLVRTQAYRLTLPSTYQIHDVFHVSYLEPYNRRQGDGSMPTLQLPELMDDGEEYEVEEILDKTKHRKEIWYKVKWKEWPKEYDQWVCESDMEGAQELRSEYNKKHAEAVSRKQKKKRQT</sequence>
<organism evidence="14 15">
    <name type="scientific">Lasallia pustulata</name>
    <dbReference type="NCBI Taxonomy" id="136370"/>
    <lineage>
        <taxon>Eukaryota</taxon>
        <taxon>Fungi</taxon>
        <taxon>Dikarya</taxon>
        <taxon>Ascomycota</taxon>
        <taxon>Pezizomycotina</taxon>
        <taxon>Lecanoromycetes</taxon>
        <taxon>OSLEUM clade</taxon>
        <taxon>Umbilicariomycetidae</taxon>
        <taxon>Umbilicariales</taxon>
        <taxon>Umbilicariaceae</taxon>
        <taxon>Lasallia</taxon>
    </lineage>
</organism>
<dbReference type="Gene3D" id="2.40.50.40">
    <property type="match status" value="1"/>
</dbReference>
<dbReference type="Gene3D" id="3.30.420.10">
    <property type="entry name" value="Ribonuclease H-like superfamily/Ribonuclease H"/>
    <property type="match status" value="1"/>
</dbReference>
<dbReference type="GO" id="GO:0004190">
    <property type="term" value="F:aspartic-type endopeptidase activity"/>
    <property type="evidence" value="ECO:0007669"/>
    <property type="project" value="UniProtKB-KW"/>
</dbReference>
<feature type="domain" description="Chromo" evidence="13">
    <location>
        <begin position="395"/>
        <end position="454"/>
    </location>
</feature>
<dbReference type="SUPFAM" id="SSF53098">
    <property type="entry name" value="Ribonuclease H-like"/>
    <property type="match status" value="1"/>
</dbReference>
<dbReference type="GO" id="GO:0006310">
    <property type="term" value="P:DNA recombination"/>
    <property type="evidence" value="ECO:0007669"/>
    <property type="project" value="UniProtKB-KW"/>
</dbReference>
<dbReference type="InterPro" id="IPR000953">
    <property type="entry name" value="Chromo/chromo_shadow_dom"/>
</dbReference>
<dbReference type="InterPro" id="IPR016197">
    <property type="entry name" value="Chromo-like_dom_sf"/>
</dbReference>
<evidence type="ECO:0000256" key="8">
    <source>
        <dbReference type="ARBA" id="ARBA00022918"/>
    </source>
</evidence>
<evidence type="ECO:0000313" key="15">
    <source>
        <dbReference type="Proteomes" id="UP000192927"/>
    </source>
</evidence>
<evidence type="ECO:0000256" key="10">
    <source>
        <dbReference type="ARBA" id="ARBA00023125"/>
    </source>
</evidence>
<evidence type="ECO:0000256" key="6">
    <source>
        <dbReference type="ARBA" id="ARBA00022842"/>
    </source>
</evidence>
<evidence type="ECO:0000256" key="7">
    <source>
        <dbReference type="ARBA" id="ARBA00022908"/>
    </source>
</evidence>
<evidence type="ECO:0000256" key="1">
    <source>
        <dbReference type="ARBA" id="ARBA00011353"/>
    </source>
</evidence>
<dbReference type="GO" id="GO:0003677">
    <property type="term" value="F:DNA binding"/>
    <property type="evidence" value="ECO:0007669"/>
    <property type="project" value="UniProtKB-KW"/>
</dbReference>
<keyword evidence="5" id="KW-0378">Hydrolase</keyword>
<dbReference type="InterPro" id="IPR056924">
    <property type="entry name" value="SH3_Tf2-1"/>
</dbReference>
<comment type="subunit">
    <text evidence="1">Component of the NuA4 histone acetyltransferase complex.</text>
</comment>
<keyword evidence="15" id="KW-1185">Reference proteome</keyword>
<dbReference type="PROSITE" id="PS51257">
    <property type="entry name" value="PROKAR_LIPOPROTEIN"/>
    <property type="match status" value="1"/>
</dbReference>
<dbReference type="InterPro" id="IPR012337">
    <property type="entry name" value="RNaseH-like_sf"/>
</dbReference>
<dbReference type="Pfam" id="PF24626">
    <property type="entry name" value="SH3_Tf2-1"/>
    <property type="match status" value="1"/>
</dbReference>
<dbReference type="AlphaFoldDB" id="A0A1W5DE35"/>
<keyword evidence="11" id="KW-0233">DNA recombination</keyword>
<keyword evidence="10" id="KW-0238">DNA-binding</keyword>
<dbReference type="InterPro" id="IPR023780">
    <property type="entry name" value="Chromo_domain"/>
</dbReference>
<dbReference type="Pfam" id="PF17921">
    <property type="entry name" value="Integrase_H2C2"/>
    <property type="match status" value="1"/>
</dbReference>
<evidence type="ECO:0000256" key="5">
    <source>
        <dbReference type="ARBA" id="ARBA00022801"/>
    </source>
</evidence>
<dbReference type="InterPro" id="IPR036397">
    <property type="entry name" value="RNaseH_sf"/>
</dbReference>
<protein>
    <submittedName>
        <fullName evidence="14">Gag polymerase env</fullName>
    </submittedName>
</protein>
<keyword evidence="7" id="KW-0229">DNA integration</keyword>
<keyword evidence="4" id="KW-0064">Aspartyl protease</keyword>
<dbReference type="EMBL" id="FWEW01003851">
    <property type="protein sequence ID" value="SLM41437.1"/>
    <property type="molecule type" value="Genomic_DNA"/>
</dbReference>
<dbReference type="GO" id="GO:0003964">
    <property type="term" value="F:RNA-directed DNA polymerase activity"/>
    <property type="evidence" value="ECO:0007669"/>
    <property type="project" value="UniProtKB-KW"/>
</dbReference>
<keyword evidence="3" id="KW-0479">Metal-binding</keyword>
<evidence type="ECO:0000313" key="14">
    <source>
        <dbReference type="EMBL" id="SLM41437.1"/>
    </source>
</evidence>
<dbReference type="Pfam" id="PF00385">
    <property type="entry name" value="Chromo"/>
    <property type="match status" value="1"/>
</dbReference>
<dbReference type="SUPFAM" id="SSF54160">
    <property type="entry name" value="Chromo domain-like"/>
    <property type="match status" value="1"/>
</dbReference>
<dbReference type="Gene3D" id="1.10.340.70">
    <property type="match status" value="1"/>
</dbReference>
<dbReference type="InterPro" id="IPR041588">
    <property type="entry name" value="Integrase_H2C2"/>
</dbReference>
<evidence type="ECO:0000256" key="11">
    <source>
        <dbReference type="ARBA" id="ARBA00023172"/>
    </source>
</evidence>
<dbReference type="CDD" id="cd00024">
    <property type="entry name" value="CD_CSD"/>
    <property type="match status" value="1"/>
</dbReference>
<accession>A0A1W5DE35</accession>
<dbReference type="GO" id="GO:0046872">
    <property type="term" value="F:metal ion binding"/>
    <property type="evidence" value="ECO:0007669"/>
    <property type="project" value="UniProtKB-KW"/>
</dbReference>
<dbReference type="PANTHER" id="PTHR37984:SF5">
    <property type="entry name" value="PROTEIN NYNRIN-LIKE"/>
    <property type="match status" value="1"/>
</dbReference>
<keyword evidence="9" id="KW-0239">DNA-directed DNA polymerase</keyword>
<evidence type="ECO:0000256" key="2">
    <source>
        <dbReference type="ARBA" id="ARBA00022670"/>
    </source>
</evidence>